<dbReference type="Gene3D" id="3.10.450.50">
    <property type="match status" value="1"/>
</dbReference>
<protein>
    <recommendedName>
        <fullName evidence="3">SnoaL-like domain-containing protein</fullName>
    </recommendedName>
</protein>
<dbReference type="InterPro" id="IPR032710">
    <property type="entry name" value="NTF2-like_dom_sf"/>
</dbReference>
<evidence type="ECO:0008006" key="3">
    <source>
        <dbReference type="Google" id="ProtNLM"/>
    </source>
</evidence>
<gene>
    <name evidence="1" type="ORF">HRR80_004704</name>
</gene>
<dbReference type="Proteomes" id="UP001161757">
    <property type="component" value="Unassembled WGS sequence"/>
</dbReference>
<organism evidence="1 2">
    <name type="scientific">Exophiala dermatitidis</name>
    <name type="common">Black yeast-like fungus</name>
    <name type="synonym">Wangiella dermatitidis</name>
    <dbReference type="NCBI Taxonomy" id="5970"/>
    <lineage>
        <taxon>Eukaryota</taxon>
        <taxon>Fungi</taxon>
        <taxon>Dikarya</taxon>
        <taxon>Ascomycota</taxon>
        <taxon>Pezizomycotina</taxon>
        <taxon>Eurotiomycetes</taxon>
        <taxon>Chaetothyriomycetidae</taxon>
        <taxon>Chaetothyriales</taxon>
        <taxon>Herpotrichiellaceae</taxon>
        <taxon>Exophiala</taxon>
    </lineage>
</organism>
<evidence type="ECO:0000313" key="1">
    <source>
        <dbReference type="EMBL" id="KAJ8991363.1"/>
    </source>
</evidence>
<accession>A0AAN6IV55</accession>
<dbReference type="SUPFAM" id="SSF54427">
    <property type="entry name" value="NTF2-like"/>
    <property type="match status" value="1"/>
</dbReference>
<reference evidence="1" key="1">
    <citation type="submission" date="2023-01" db="EMBL/GenBank/DDBJ databases">
        <title>Exophiala dermititidis isolated from Cystic Fibrosis Patient.</title>
        <authorList>
            <person name="Kurbessoian T."/>
            <person name="Crocker A."/>
            <person name="Murante D."/>
            <person name="Hogan D.A."/>
            <person name="Stajich J.E."/>
        </authorList>
    </citation>
    <scope>NUCLEOTIDE SEQUENCE</scope>
    <source>
        <strain evidence="1">Ex8</strain>
    </source>
</reference>
<comment type="caution">
    <text evidence="1">The sequence shown here is derived from an EMBL/GenBank/DDBJ whole genome shotgun (WGS) entry which is preliminary data.</text>
</comment>
<evidence type="ECO:0000313" key="2">
    <source>
        <dbReference type="Proteomes" id="UP001161757"/>
    </source>
</evidence>
<dbReference type="AlphaFoldDB" id="A0AAN6IV55"/>
<proteinExistence type="predicted"/>
<dbReference type="EMBL" id="JAJGCB010000008">
    <property type="protein sequence ID" value="KAJ8991363.1"/>
    <property type="molecule type" value="Genomic_DNA"/>
</dbReference>
<name>A0AAN6IV55_EXODE</name>
<sequence>MASDQQRDKIQAWLEAFHRGSASLDAESWCREFMTEDIELQYANNPVLKGAEVRAMFEQVFPQLDLMEHEILYFDFVAPRIYQATRIRYRVKGDLPSQDISIPGFGAFYMREGHDGSFKCYRAEVYLDPSPVFARMAEKSAEQP</sequence>